<dbReference type="OrthoDB" id="532207at2759"/>
<name>A0A835XY16_9CHLO</name>
<gene>
    <name evidence="1" type="ORF">HYH03_013604</name>
</gene>
<protein>
    <submittedName>
        <fullName evidence="1">Uncharacterized protein</fullName>
    </submittedName>
</protein>
<accession>A0A835XY16</accession>
<dbReference type="Proteomes" id="UP000612055">
    <property type="component" value="Unassembled WGS sequence"/>
</dbReference>
<organism evidence="1 2">
    <name type="scientific">Edaphochlamys debaryana</name>
    <dbReference type="NCBI Taxonomy" id="47281"/>
    <lineage>
        <taxon>Eukaryota</taxon>
        <taxon>Viridiplantae</taxon>
        <taxon>Chlorophyta</taxon>
        <taxon>core chlorophytes</taxon>
        <taxon>Chlorophyceae</taxon>
        <taxon>CS clade</taxon>
        <taxon>Chlamydomonadales</taxon>
        <taxon>Chlamydomonadales incertae sedis</taxon>
        <taxon>Edaphochlamys</taxon>
    </lineage>
</organism>
<reference evidence="1" key="1">
    <citation type="journal article" date="2020" name="bioRxiv">
        <title>Comparative genomics of Chlamydomonas.</title>
        <authorList>
            <person name="Craig R.J."/>
            <person name="Hasan A.R."/>
            <person name="Ness R.W."/>
            <person name="Keightley P.D."/>
        </authorList>
    </citation>
    <scope>NUCLEOTIDE SEQUENCE</scope>
    <source>
        <strain evidence="1">CCAP 11/70</strain>
    </source>
</reference>
<sequence>MSKTSNSNLLGPKNVHLVFNGDEVLQAHSRVLQLFSSAFADRPTVAEDVQTWLIKAEPGPVTRAVVQQWLDAIYAQVDSSRSLRLPSSCLDDSLPLLIFAEAMGTTDVVMQSIGRALVEKSDLHMTVPMGPPSANGMVPVVSVNLRDTIYFVPKSGAAAGTLRGCHPNEPHVVMVLDVEAMTLAKAYDAGGFQALLAKALEACLHLCGRLKLRSLTRLLLDFLKLQCLPTMQFSVLLPTMSLALSPRVIDCMPRELLFEGFVRDALEHRRAQVDLTADKVDVLMASQGAATWFNLPVGSSQTASIEKSSVDGSSLLTFKRGVSALEVRAVLGGPLQQESKRLRTEIVEAAMQS</sequence>
<evidence type="ECO:0000313" key="2">
    <source>
        <dbReference type="Proteomes" id="UP000612055"/>
    </source>
</evidence>
<evidence type="ECO:0000313" key="1">
    <source>
        <dbReference type="EMBL" id="KAG2487759.1"/>
    </source>
</evidence>
<proteinExistence type="predicted"/>
<keyword evidence="2" id="KW-1185">Reference proteome</keyword>
<dbReference type="EMBL" id="JAEHOE010000092">
    <property type="protein sequence ID" value="KAG2487759.1"/>
    <property type="molecule type" value="Genomic_DNA"/>
</dbReference>
<dbReference type="AlphaFoldDB" id="A0A835XY16"/>
<comment type="caution">
    <text evidence="1">The sequence shown here is derived from an EMBL/GenBank/DDBJ whole genome shotgun (WGS) entry which is preliminary data.</text>
</comment>